<dbReference type="RefSeq" id="WP_346245658.1">
    <property type="nucleotide sequence ID" value="NZ_JBDIZK010000003.1"/>
</dbReference>
<keyword evidence="1" id="KW-0812">Transmembrane</keyword>
<sequence length="172" mass="18363">MDSTTRIVAVTLLDLTVLAVAGWWLILPRHHIQGVKVQGVEAVASGRQIVVTFSTPEDLANLRTRLKAGFIVATLFACDDRDAATREVVSQGDGYFTDAQRVRKAQDARGSAAGASYIATFDDRLAKTIDSRLQMIPAASAKGGLCFALDGGNMFGGKIWSDPIRVDVPGQG</sequence>
<organism evidence="2 3">
    <name type="scientific">Sphingomonas rustica</name>
    <dbReference type="NCBI Taxonomy" id="3103142"/>
    <lineage>
        <taxon>Bacteria</taxon>
        <taxon>Pseudomonadati</taxon>
        <taxon>Pseudomonadota</taxon>
        <taxon>Alphaproteobacteria</taxon>
        <taxon>Sphingomonadales</taxon>
        <taxon>Sphingomonadaceae</taxon>
        <taxon>Sphingomonas</taxon>
    </lineage>
</organism>
<dbReference type="Proteomes" id="UP001427805">
    <property type="component" value="Unassembled WGS sequence"/>
</dbReference>
<evidence type="ECO:0000313" key="3">
    <source>
        <dbReference type="Proteomes" id="UP001427805"/>
    </source>
</evidence>
<evidence type="ECO:0000256" key="1">
    <source>
        <dbReference type="SAM" id="Phobius"/>
    </source>
</evidence>
<evidence type="ECO:0000313" key="2">
    <source>
        <dbReference type="EMBL" id="MEN3746651.1"/>
    </source>
</evidence>
<accession>A0ABV0B7W1</accession>
<dbReference type="EMBL" id="JBDIZK010000003">
    <property type="protein sequence ID" value="MEN3746651.1"/>
    <property type="molecule type" value="Genomic_DNA"/>
</dbReference>
<comment type="caution">
    <text evidence="2">The sequence shown here is derived from an EMBL/GenBank/DDBJ whole genome shotgun (WGS) entry which is preliminary data.</text>
</comment>
<keyword evidence="3" id="KW-1185">Reference proteome</keyword>
<proteinExistence type="predicted"/>
<protein>
    <submittedName>
        <fullName evidence="2">Uncharacterized protein</fullName>
    </submittedName>
</protein>
<reference evidence="2 3" key="1">
    <citation type="submission" date="2024-05" db="EMBL/GenBank/DDBJ databases">
        <title>Sphingomonas sp. HF-S3 16S ribosomal RNA gene Genome sequencing and assembly.</title>
        <authorList>
            <person name="Lee H."/>
        </authorList>
    </citation>
    <scope>NUCLEOTIDE SEQUENCE [LARGE SCALE GENOMIC DNA]</scope>
    <source>
        <strain evidence="2 3">HF-S3</strain>
    </source>
</reference>
<name>A0ABV0B7W1_9SPHN</name>
<feature type="transmembrane region" description="Helical" evidence="1">
    <location>
        <begin position="6"/>
        <end position="26"/>
    </location>
</feature>
<keyword evidence="1" id="KW-1133">Transmembrane helix</keyword>
<gene>
    <name evidence="2" type="ORF">TPR58_05690</name>
</gene>
<keyword evidence="1" id="KW-0472">Membrane</keyword>